<dbReference type="Proteomes" id="UP000826271">
    <property type="component" value="Unassembled WGS sequence"/>
</dbReference>
<evidence type="ECO:0000313" key="2">
    <source>
        <dbReference type="Proteomes" id="UP000826271"/>
    </source>
</evidence>
<dbReference type="PANTHER" id="PTHR33090">
    <property type="entry name" value="DUF3774 DOMAIN PROTEIN-RELATED"/>
    <property type="match status" value="1"/>
</dbReference>
<name>A0AAV6Y1T6_9LAMI</name>
<evidence type="ECO:0000313" key="1">
    <source>
        <dbReference type="EMBL" id="KAG8386922.1"/>
    </source>
</evidence>
<protein>
    <submittedName>
        <fullName evidence="1">Uncharacterized protein</fullName>
    </submittedName>
</protein>
<dbReference type="EMBL" id="WHWC01000003">
    <property type="protein sequence ID" value="KAG8386922.1"/>
    <property type="molecule type" value="Genomic_DNA"/>
</dbReference>
<gene>
    <name evidence="1" type="ORF">BUALT_Bualt03G0199200</name>
</gene>
<dbReference type="InterPro" id="IPR022251">
    <property type="entry name" value="DUF3774_wound-induced"/>
</dbReference>
<sequence>MSSTRIVAASLGAVEALKDHGFCRWNYAIRSIHHKAKTNIIKSFSNKKLSTNVDSSSSGIVMLKASDHIQKAKQAEESLRNVRGMENNLIQAQNWSEAVRDCVSKVKLKPSDHNCDTKRLRMIISSLAQFISTLPATNGTPSHEILAVDFEMGLFLDIELVEGDKLYDVVIVFAGA</sequence>
<proteinExistence type="predicted"/>
<dbReference type="AlphaFoldDB" id="A0AAV6Y1T6"/>
<organism evidence="1 2">
    <name type="scientific">Buddleja alternifolia</name>
    <dbReference type="NCBI Taxonomy" id="168488"/>
    <lineage>
        <taxon>Eukaryota</taxon>
        <taxon>Viridiplantae</taxon>
        <taxon>Streptophyta</taxon>
        <taxon>Embryophyta</taxon>
        <taxon>Tracheophyta</taxon>
        <taxon>Spermatophyta</taxon>
        <taxon>Magnoliopsida</taxon>
        <taxon>eudicotyledons</taxon>
        <taxon>Gunneridae</taxon>
        <taxon>Pentapetalae</taxon>
        <taxon>asterids</taxon>
        <taxon>lamiids</taxon>
        <taxon>Lamiales</taxon>
        <taxon>Scrophulariaceae</taxon>
        <taxon>Buddlejeae</taxon>
        <taxon>Buddleja</taxon>
    </lineage>
</organism>
<accession>A0AAV6Y1T6</accession>
<comment type="caution">
    <text evidence="1">The sequence shown here is derived from an EMBL/GenBank/DDBJ whole genome shotgun (WGS) entry which is preliminary data.</text>
</comment>
<dbReference type="Pfam" id="PF12609">
    <property type="entry name" value="DUF3774"/>
    <property type="match status" value="1"/>
</dbReference>
<reference evidence="1" key="1">
    <citation type="submission" date="2019-10" db="EMBL/GenBank/DDBJ databases">
        <authorList>
            <person name="Zhang R."/>
            <person name="Pan Y."/>
            <person name="Wang J."/>
            <person name="Ma R."/>
            <person name="Yu S."/>
        </authorList>
    </citation>
    <scope>NUCLEOTIDE SEQUENCE</scope>
    <source>
        <strain evidence="1">LA-IB0</strain>
        <tissue evidence="1">Leaf</tissue>
    </source>
</reference>
<keyword evidence="2" id="KW-1185">Reference proteome</keyword>